<dbReference type="EMBL" id="GGEC01027613">
    <property type="protein sequence ID" value="MBX08097.1"/>
    <property type="molecule type" value="Transcribed_RNA"/>
</dbReference>
<dbReference type="AlphaFoldDB" id="A0A2P2KQY7"/>
<protein>
    <submittedName>
        <fullName evidence="1">Uncharacterized protein</fullName>
    </submittedName>
</protein>
<name>A0A2P2KQY7_RHIMU</name>
<proteinExistence type="predicted"/>
<sequence length="25" mass="2903">MYSCICFRDLKTLVVEMLEAARSHS</sequence>
<evidence type="ECO:0000313" key="1">
    <source>
        <dbReference type="EMBL" id="MBX08097.1"/>
    </source>
</evidence>
<reference evidence="1" key="1">
    <citation type="submission" date="2018-02" db="EMBL/GenBank/DDBJ databases">
        <title>Rhizophora mucronata_Transcriptome.</title>
        <authorList>
            <person name="Meera S.P."/>
            <person name="Sreeshan A."/>
            <person name="Augustine A."/>
        </authorList>
    </citation>
    <scope>NUCLEOTIDE SEQUENCE</scope>
    <source>
        <tissue evidence="1">Leaf</tissue>
    </source>
</reference>
<organism evidence="1">
    <name type="scientific">Rhizophora mucronata</name>
    <name type="common">Asiatic mangrove</name>
    <dbReference type="NCBI Taxonomy" id="61149"/>
    <lineage>
        <taxon>Eukaryota</taxon>
        <taxon>Viridiplantae</taxon>
        <taxon>Streptophyta</taxon>
        <taxon>Embryophyta</taxon>
        <taxon>Tracheophyta</taxon>
        <taxon>Spermatophyta</taxon>
        <taxon>Magnoliopsida</taxon>
        <taxon>eudicotyledons</taxon>
        <taxon>Gunneridae</taxon>
        <taxon>Pentapetalae</taxon>
        <taxon>rosids</taxon>
        <taxon>fabids</taxon>
        <taxon>Malpighiales</taxon>
        <taxon>Rhizophoraceae</taxon>
        <taxon>Rhizophora</taxon>
    </lineage>
</organism>
<accession>A0A2P2KQY7</accession>